<dbReference type="InterPro" id="IPR004033">
    <property type="entry name" value="UbiE/COQ5_MeTrFase"/>
</dbReference>
<dbReference type="GO" id="GO:0032259">
    <property type="term" value="P:methylation"/>
    <property type="evidence" value="ECO:0007669"/>
    <property type="project" value="UniProtKB-KW"/>
</dbReference>
<keyword evidence="3" id="KW-0808">Transferase</keyword>
<sequence>MMTSFEQKEQVRQRAFEAIWDDKINDVFADVAPVYDRANDFASLGTLKGLRRRFIDTIDVKPGQRVLDVCGGTNVIGIELLNKEPQLEVHAADRSAAMQKVGGERAAKRGFKIESHICDVHTLPFPDNHFDVVTLQYATRHLRVIDVFSEINRVLKPGGRFYHFDMLRPANPIIEKSYYLYLKACLKMTSWAIGSSPVAVSCHNYFVDAIRLYYSTEEMSQLLRELGYTDVKGTSLLGGTVAMHQASKA</sequence>
<evidence type="ECO:0000256" key="1">
    <source>
        <dbReference type="ARBA" id="ARBA00022428"/>
    </source>
</evidence>
<dbReference type="PANTHER" id="PTHR43591">
    <property type="entry name" value="METHYLTRANSFERASE"/>
    <property type="match status" value="1"/>
</dbReference>
<evidence type="ECO:0000313" key="5">
    <source>
        <dbReference type="EMBL" id="PUD99403.1"/>
    </source>
</evidence>
<dbReference type="GO" id="GO:0008168">
    <property type="term" value="F:methyltransferase activity"/>
    <property type="evidence" value="ECO:0007669"/>
    <property type="project" value="UniProtKB-KW"/>
</dbReference>
<name>A0A6N4DKM4_9GAMM</name>
<evidence type="ECO:0000256" key="4">
    <source>
        <dbReference type="ARBA" id="ARBA00022691"/>
    </source>
</evidence>
<evidence type="ECO:0000256" key="3">
    <source>
        <dbReference type="ARBA" id="ARBA00022679"/>
    </source>
</evidence>
<keyword evidence="1" id="KW-0474">Menaquinone biosynthesis</keyword>
<evidence type="ECO:0008006" key="7">
    <source>
        <dbReference type="Google" id="ProtNLM"/>
    </source>
</evidence>
<dbReference type="Gene3D" id="3.40.50.150">
    <property type="entry name" value="Vaccinia Virus protein VP39"/>
    <property type="match status" value="1"/>
</dbReference>
<dbReference type="PROSITE" id="PS51608">
    <property type="entry name" value="SAM_MT_UBIE"/>
    <property type="match status" value="1"/>
</dbReference>
<dbReference type="Pfam" id="PF01209">
    <property type="entry name" value="Ubie_methyltran"/>
    <property type="match status" value="1"/>
</dbReference>
<protein>
    <recommendedName>
        <fullName evidence="7">Demethylmenaquinone methyltransferase</fullName>
    </recommendedName>
</protein>
<dbReference type="AlphaFoldDB" id="A0A6N4DKM4"/>
<proteinExistence type="predicted"/>
<accession>A0A6N4DKM4</accession>
<gene>
    <name evidence="5" type="ORF">C3L24_11040</name>
</gene>
<dbReference type="InterPro" id="IPR029063">
    <property type="entry name" value="SAM-dependent_MTases_sf"/>
</dbReference>
<comment type="caution">
    <text evidence="5">The sequence shown here is derived from an EMBL/GenBank/DDBJ whole genome shotgun (WGS) entry which is preliminary data.</text>
</comment>
<reference evidence="5 6" key="1">
    <citation type="submission" date="2018-01" db="EMBL/GenBank/DDBJ databases">
        <title>Novel co-symbiosis in the lucinid bivalve Phacoides pectinatus.</title>
        <authorList>
            <person name="Lim S.J."/>
            <person name="Davis B.G."/>
            <person name="Gill D.E."/>
            <person name="Engel A.S."/>
            <person name="Anderson L.C."/>
            <person name="Campbell B.J."/>
        </authorList>
    </citation>
    <scope>NUCLEOTIDE SEQUENCE [LARGE SCALE GENOMIC DNA]</scope>
    <source>
        <strain evidence="5">N3_P5</strain>
    </source>
</reference>
<dbReference type="Proteomes" id="UP000250928">
    <property type="component" value="Unassembled WGS sequence"/>
</dbReference>
<evidence type="ECO:0000256" key="2">
    <source>
        <dbReference type="ARBA" id="ARBA00022603"/>
    </source>
</evidence>
<dbReference type="GO" id="GO:0009234">
    <property type="term" value="P:menaquinone biosynthetic process"/>
    <property type="evidence" value="ECO:0007669"/>
    <property type="project" value="UniProtKB-KW"/>
</dbReference>
<dbReference type="EMBL" id="PQCO01000260">
    <property type="protein sequence ID" value="PUD99403.1"/>
    <property type="molecule type" value="Genomic_DNA"/>
</dbReference>
<organism evidence="5 6">
    <name type="scientific">Candidatus Sedimenticola endophacoides</name>
    <dbReference type="NCBI Taxonomy" id="2548426"/>
    <lineage>
        <taxon>Bacteria</taxon>
        <taxon>Pseudomonadati</taxon>
        <taxon>Pseudomonadota</taxon>
        <taxon>Gammaproteobacteria</taxon>
        <taxon>Chromatiales</taxon>
        <taxon>Sedimenticolaceae</taxon>
        <taxon>Sedimenticola</taxon>
    </lineage>
</organism>
<dbReference type="PANTHER" id="PTHR43591:SF24">
    <property type="entry name" value="2-METHOXY-6-POLYPRENYL-1,4-BENZOQUINOL METHYLASE, MITOCHONDRIAL"/>
    <property type="match status" value="1"/>
</dbReference>
<keyword evidence="2" id="KW-0489">Methyltransferase</keyword>
<dbReference type="CDD" id="cd02440">
    <property type="entry name" value="AdoMet_MTases"/>
    <property type="match status" value="1"/>
</dbReference>
<dbReference type="SUPFAM" id="SSF53335">
    <property type="entry name" value="S-adenosyl-L-methionine-dependent methyltransferases"/>
    <property type="match status" value="1"/>
</dbReference>
<evidence type="ECO:0000313" key="6">
    <source>
        <dbReference type="Proteomes" id="UP000250928"/>
    </source>
</evidence>
<keyword evidence="4" id="KW-0949">S-adenosyl-L-methionine</keyword>